<dbReference type="AlphaFoldDB" id="A0A6J8ACC1"/>
<evidence type="ECO:0000313" key="2">
    <source>
        <dbReference type="Proteomes" id="UP000507470"/>
    </source>
</evidence>
<evidence type="ECO:0000313" key="1">
    <source>
        <dbReference type="EMBL" id="CAC5365726.1"/>
    </source>
</evidence>
<name>A0A6J8ACC1_MYTCO</name>
<dbReference type="Proteomes" id="UP000507470">
    <property type="component" value="Unassembled WGS sequence"/>
</dbReference>
<dbReference type="Pfam" id="PF13148">
    <property type="entry name" value="DUF3987"/>
    <property type="match status" value="1"/>
</dbReference>
<dbReference type="EMBL" id="CACVKT020001176">
    <property type="protein sequence ID" value="CAC5365726.1"/>
    <property type="molecule type" value="Genomic_DNA"/>
</dbReference>
<accession>A0A6J8ACC1</accession>
<sequence length="247" mass="27665">MTSFIYRERVEKCYEVKLGETLDEVTSSILQNVASMSSVPLEFLVPPLITATAHFLKKSEINPWGNWYQPSIIYFATVGFIGTNKTAALDCIRNSITDVETVNEVSDMSSRINQSATVESLLKKLNHDSRQLQLWDELKTWQSSLGLYKTGSASDYDTTIYLTAYNGGTLKRQTCSTNVSVKKPVVNICGMAHQGEICKVLDEERKNANNNDGLYSRFLVCMPRPEFLDADASVKYLKSCLVYPGIV</sequence>
<gene>
    <name evidence="1" type="ORF">MCOR_6282</name>
</gene>
<proteinExistence type="predicted"/>
<dbReference type="OrthoDB" id="10054700at2759"/>
<reference evidence="1 2" key="1">
    <citation type="submission" date="2020-06" db="EMBL/GenBank/DDBJ databases">
        <authorList>
            <person name="Li R."/>
            <person name="Bekaert M."/>
        </authorList>
    </citation>
    <scope>NUCLEOTIDE SEQUENCE [LARGE SCALE GENOMIC DNA]</scope>
    <source>
        <strain evidence="2">wild</strain>
    </source>
</reference>
<dbReference type="InterPro" id="IPR025048">
    <property type="entry name" value="DUF3987"/>
</dbReference>
<organism evidence="1 2">
    <name type="scientific">Mytilus coruscus</name>
    <name type="common">Sea mussel</name>
    <dbReference type="NCBI Taxonomy" id="42192"/>
    <lineage>
        <taxon>Eukaryota</taxon>
        <taxon>Metazoa</taxon>
        <taxon>Spiralia</taxon>
        <taxon>Lophotrochozoa</taxon>
        <taxon>Mollusca</taxon>
        <taxon>Bivalvia</taxon>
        <taxon>Autobranchia</taxon>
        <taxon>Pteriomorphia</taxon>
        <taxon>Mytilida</taxon>
        <taxon>Mytiloidea</taxon>
        <taxon>Mytilidae</taxon>
        <taxon>Mytilinae</taxon>
        <taxon>Mytilus</taxon>
    </lineage>
</organism>
<keyword evidence="2" id="KW-1185">Reference proteome</keyword>
<protein>
    <submittedName>
        <fullName evidence="1">Uncharacterized protein</fullName>
    </submittedName>
</protein>